<dbReference type="EMBL" id="ML000590">
    <property type="protein sequence ID" value="RKO84016.1"/>
    <property type="molecule type" value="Genomic_DNA"/>
</dbReference>
<protein>
    <submittedName>
        <fullName evidence="2">Uncharacterized protein</fullName>
    </submittedName>
</protein>
<evidence type="ECO:0000313" key="3">
    <source>
        <dbReference type="Proteomes" id="UP000269721"/>
    </source>
</evidence>
<feature type="compositionally biased region" description="Low complexity" evidence="1">
    <location>
        <begin position="182"/>
        <end position="196"/>
    </location>
</feature>
<organism evidence="2 3">
    <name type="scientific">Blyttiomyces helicus</name>
    <dbReference type="NCBI Taxonomy" id="388810"/>
    <lineage>
        <taxon>Eukaryota</taxon>
        <taxon>Fungi</taxon>
        <taxon>Fungi incertae sedis</taxon>
        <taxon>Chytridiomycota</taxon>
        <taxon>Chytridiomycota incertae sedis</taxon>
        <taxon>Chytridiomycetes</taxon>
        <taxon>Chytridiomycetes incertae sedis</taxon>
        <taxon>Blyttiomyces</taxon>
    </lineage>
</organism>
<name>A0A4P9W1R6_9FUNG</name>
<sequence>MLRLLFLSTALHPFRPTNPDYSEAISTISLDIEESCREPNPDQYETVFEIPAGLDPVRLCRKVKRTVGRADINQGLKVDVGYYVPRLRLAFGGGIHGCVLTPAIGHSLERRRISDSRIPPRKPGLQPARPRHRAEIPIPPHGWNRDRRRMPLPAHDESITQTKSSVPIHHTPPHAPPPHPKPSSSSPSSYTPTPKA</sequence>
<feature type="region of interest" description="Disordered" evidence="1">
    <location>
        <begin position="111"/>
        <end position="196"/>
    </location>
</feature>
<keyword evidence="3" id="KW-1185">Reference proteome</keyword>
<reference evidence="3" key="1">
    <citation type="journal article" date="2018" name="Nat. Microbiol.">
        <title>Leveraging single-cell genomics to expand the fungal tree of life.</title>
        <authorList>
            <person name="Ahrendt S.R."/>
            <person name="Quandt C.A."/>
            <person name="Ciobanu D."/>
            <person name="Clum A."/>
            <person name="Salamov A."/>
            <person name="Andreopoulos B."/>
            <person name="Cheng J.F."/>
            <person name="Woyke T."/>
            <person name="Pelin A."/>
            <person name="Henrissat B."/>
            <person name="Reynolds N.K."/>
            <person name="Benny G.L."/>
            <person name="Smith M.E."/>
            <person name="James T.Y."/>
            <person name="Grigoriev I.V."/>
        </authorList>
    </citation>
    <scope>NUCLEOTIDE SEQUENCE [LARGE SCALE GENOMIC DNA]</scope>
</reference>
<gene>
    <name evidence="2" type="ORF">BDK51DRAFT_46122</name>
</gene>
<evidence type="ECO:0000256" key="1">
    <source>
        <dbReference type="SAM" id="MobiDB-lite"/>
    </source>
</evidence>
<evidence type="ECO:0000313" key="2">
    <source>
        <dbReference type="EMBL" id="RKO84016.1"/>
    </source>
</evidence>
<dbReference type="AlphaFoldDB" id="A0A4P9W1R6"/>
<dbReference type="Proteomes" id="UP000269721">
    <property type="component" value="Unassembled WGS sequence"/>
</dbReference>
<proteinExistence type="predicted"/>
<accession>A0A4P9W1R6</accession>